<comment type="caution">
    <text evidence="1">The sequence shown here is derived from an EMBL/GenBank/DDBJ whole genome shotgun (WGS) entry which is preliminary data.</text>
</comment>
<gene>
    <name evidence="1" type="ORF">EZS27_016649</name>
</gene>
<sequence length="166" mass="18973">MRDYILHLQKRGIKNGNKGCLVTRLRKLRALCNHAADEMKMPSINADAFKAIEDKMAWGKFESKAISYKAIKNIENINRNGFSKRELFLIDLFLFSFYAGGMANADVGYLTWDVIHGDEILYERIDDGHHPVAVAGFAGNSPNMIFKHYWKQTSMEDILANMNKIL</sequence>
<proteinExistence type="predicted"/>
<dbReference type="EMBL" id="SNRY01000929">
    <property type="protein sequence ID" value="KAA6335088.1"/>
    <property type="molecule type" value="Genomic_DNA"/>
</dbReference>
<reference evidence="1" key="1">
    <citation type="submission" date="2019-03" db="EMBL/GenBank/DDBJ databases">
        <title>Single cell metagenomics reveals metabolic interactions within the superorganism composed of flagellate Streblomastix strix and complex community of Bacteroidetes bacteria on its surface.</title>
        <authorList>
            <person name="Treitli S.C."/>
            <person name="Kolisko M."/>
            <person name="Husnik F."/>
            <person name="Keeling P."/>
            <person name="Hampl V."/>
        </authorList>
    </citation>
    <scope>NUCLEOTIDE SEQUENCE</scope>
    <source>
        <strain evidence="1">STM</strain>
    </source>
</reference>
<evidence type="ECO:0000313" key="1">
    <source>
        <dbReference type="EMBL" id="KAA6335088.1"/>
    </source>
</evidence>
<organism evidence="1">
    <name type="scientific">termite gut metagenome</name>
    <dbReference type="NCBI Taxonomy" id="433724"/>
    <lineage>
        <taxon>unclassified sequences</taxon>
        <taxon>metagenomes</taxon>
        <taxon>organismal metagenomes</taxon>
    </lineage>
</organism>
<protein>
    <submittedName>
        <fullName evidence="1">Uncharacterized protein</fullName>
    </submittedName>
</protein>
<accession>A0A5J4RN18</accession>
<dbReference type="AlphaFoldDB" id="A0A5J4RN18"/>
<name>A0A5J4RN18_9ZZZZ</name>